<sequence>MRVRLLFLIVIISFVSCQDDEQIEELQNLQAYIDVNSQNPLDEVIACAASNSDDPAISYVFYYPVIGATDIRYYESEILNIDPNDLSLYKRKELTKESVFGGKLERFVRGGLEEAWCVVTFKLQGTLHISNPIRLKNSTKPSEWINTVAIDLSQSGSPKFSWNDGTIAENAIYFQVITNAQDDFLSGTYTYEKCFQYRNMANVVLNINTMTPPDLEVGQDYNFVLMGVSEDNWVNLVVQNTFTAQ</sequence>
<accession>A0ABU3LCM5</accession>
<comment type="caution">
    <text evidence="1">The sequence shown here is derived from an EMBL/GenBank/DDBJ whole genome shotgun (WGS) entry which is preliminary data.</text>
</comment>
<proteinExistence type="predicted"/>
<dbReference type="Proteomes" id="UP001257277">
    <property type="component" value="Unassembled WGS sequence"/>
</dbReference>
<gene>
    <name evidence="1" type="ORF">RQM59_00405</name>
</gene>
<evidence type="ECO:0000313" key="2">
    <source>
        <dbReference type="Proteomes" id="UP001257277"/>
    </source>
</evidence>
<dbReference type="RefSeq" id="WP_349240079.1">
    <property type="nucleotide sequence ID" value="NZ_JAVTTO010000001.1"/>
</dbReference>
<dbReference type="PROSITE" id="PS51257">
    <property type="entry name" value="PROKAR_LIPOPROTEIN"/>
    <property type="match status" value="1"/>
</dbReference>
<evidence type="ECO:0000313" key="1">
    <source>
        <dbReference type="EMBL" id="MDT7830817.1"/>
    </source>
</evidence>
<reference evidence="1 2" key="1">
    <citation type="submission" date="2023-09" db="EMBL/GenBank/DDBJ databases">
        <title>Novel taxa isolated from Blanes Bay.</title>
        <authorList>
            <person name="Rey-Velasco X."/>
            <person name="Lucena T."/>
        </authorList>
    </citation>
    <scope>NUCLEOTIDE SEQUENCE [LARGE SCALE GENOMIC DNA]</scope>
    <source>
        <strain evidence="1 2">S356</strain>
    </source>
</reference>
<name>A0ABU3LCM5_9FLAO</name>
<dbReference type="EMBL" id="JAVTTO010000001">
    <property type="protein sequence ID" value="MDT7830817.1"/>
    <property type="molecule type" value="Genomic_DNA"/>
</dbReference>
<organism evidence="1 2">
    <name type="scientific">Asprobacillus argus</name>
    <dbReference type="NCBI Taxonomy" id="3076534"/>
    <lineage>
        <taxon>Bacteria</taxon>
        <taxon>Pseudomonadati</taxon>
        <taxon>Bacteroidota</taxon>
        <taxon>Flavobacteriia</taxon>
        <taxon>Flavobacteriales</taxon>
        <taxon>Flavobacteriaceae</taxon>
        <taxon>Asprobacillus</taxon>
    </lineage>
</organism>
<protein>
    <submittedName>
        <fullName evidence="1">Uncharacterized protein</fullName>
    </submittedName>
</protein>
<keyword evidence="2" id="KW-1185">Reference proteome</keyword>